<accession>A0A2S6N1H5</accession>
<dbReference type="AlphaFoldDB" id="A0A2S6N1H5"/>
<evidence type="ECO:0000313" key="2">
    <source>
        <dbReference type="EMBL" id="PPQ28448.1"/>
    </source>
</evidence>
<comment type="caution">
    <text evidence="2">The sequence shown here is derived from an EMBL/GenBank/DDBJ whole genome shotgun (WGS) entry which is preliminary data.</text>
</comment>
<feature type="region of interest" description="Disordered" evidence="1">
    <location>
        <begin position="34"/>
        <end position="68"/>
    </location>
</feature>
<evidence type="ECO:0000313" key="3">
    <source>
        <dbReference type="Proteomes" id="UP000239724"/>
    </source>
</evidence>
<protein>
    <submittedName>
        <fullName evidence="2">Uncharacterized protein</fullName>
    </submittedName>
</protein>
<evidence type="ECO:0000256" key="1">
    <source>
        <dbReference type="SAM" id="MobiDB-lite"/>
    </source>
</evidence>
<dbReference type="Proteomes" id="UP000239724">
    <property type="component" value="Unassembled WGS sequence"/>
</dbReference>
<name>A0A2S6N1H5_RHOGL</name>
<dbReference type="EMBL" id="NHRY01000243">
    <property type="protein sequence ID" value="PPQ28448.1"/>
    <property type="molecule type" value="Genomic_DNA"/>
</dbReference>
<organism evidence="2 3">
    <name type="scientific">Rhodopila globiformis</name>
    <name type="common">Rhodopseudomonas globiformis</name>
    <dbReference type="NCBI Taxonomy" id="1071"/>
    <lineage>
        <taxon>Bacteria</taxon>
        <taxon>Pseudomonadati</taxon>
        <taxon>Pseudomonadota</taxon>
        <taxon>Alphaproteobacteria</taxon>
        <taxon>Acetobacterales</taxon>
        <taxon>Acetobacteraceae</taxon>
        <taxon>Rhodopila</taxon>
    </lineage>
</organism>
<feature type="compositionally biased region" description="Basic and acidic residues" evidence="1">
    <location>
        <begin position="50"/>
        <end position="62"/>
    </location>
</feature>
<proteinExistence type="predicted"/>
<reference evidence="2 3" key="1">
    <citation type="journal article" date="2018" name="Arch. Microbiol.">
        <title>New insights into the metabolic potential of the phototrophic purple bacterium Rhodopila globiformis DSM 161(T) from its draft genome sequence and evidence for a vanadium-dependent nitrogenase.</title>
        <authorList>
            <person name="Imhoff J.F."/>
            <person name="Rahn T."/>
            <person name="Kunzel S."/>
            <person name="Neulinger S.C."/>
        </authorList>
    </citation>
    <scope>NUCLEOTIDE SEQUENCE [LARGE SCALE GENOMIC DNA]</scope>
    <source>
        <strain evidence="2 3">DSM 161</strain>
    </source>
</reference>
<sequence length="68" mass="7231">MARLVRIGAGLEKQGPVRCPSVMAGRVPAMTEGQRTGHQILLQPSPYPDTHGDAPGHDDRETTMPGSP</sequence>
<keyword evidence="3" id="KW-1185">Reference proteome</keyword>
<gene>
    <name evidence="2" type="ORF">CCS01_24230</name>
</gene>